<evidence type="ECO:0000256" key="9">
    <source>
        <dbReference type="ARBA" id="ARBA00023170"/>
    </source>
</evidence>
<dbReference type="EMBL" id="ODYU01006912">
    <property type="protein sequence ID" value="SOQ49182.1"/>
    <property type="molecule type" value="Genomic_DNA"/>
</dbReference>
<dbReference type="GO" id="GO:0004930">
    <property type="term" value="F:G protein-coupled receptor activity"/>
    <property type="evidence" value="ECO:0007669"/>
    <property type="project" value="UniProtKB-KW"/>
</dbReference>
<evidence type="ECO:0000256" key="10">
    <source>
        <dbReference type="ARBA" id="ARBA00023224"/>
    </source>
</evidence>
<keyword evidence="9" id="KW-0675">Receptor</keyword>
<evidence type="ECO:0000256" key="12">
    <source>
        <dbReference type="SAM" id="Phobius"/>
    </source>
</evidence>
<dbReference type="AlphaFoldDB" id="A0A2H1W8K7"/>
<evidence type="ECO:0000256" key="8">
    <source>
        <dbReference type="ARBA" id="ARBA00023157"/>
    </source>
</evidence>
<keyword evidence="8" id="KW-1015">Disulfide bond</keyword>
<feature type="region of interest" description="Disordered" evidence="11">
    <location>
        <begin position="1"/>
        <end position="34"/>
    </location>
</feature>
<comment type="similarity">
    <text evidence="2">Belongs to the G-protein coupled receptor 1 family.</text>
</comment>
<keyword evidence="4 12" id="KW-0812">Transmembrane</keyword>
<proteinExistence type="inferred from homology"/>
<accession>A0A2H1W8K7</accession>
<keyword evidence="5 12" id="KW-1133">Transmembrane helix</keyword>
<evidence type="ECO:0000259" key="13">
    <source>
        <dbReference type="PROSITE" id="PS50262"/>
    </source>
</evidence>
<feature type="transmembrane region" description="Helical" evidence="12">
    <location>
        <begin position="137"/>
        <end position="160"/>
    </location>
</feature>
<keyword evidence="7 12" id="KW-0472">Membrane</keyword>
<dbReference type="Gene3D" id="1.20.1070.10">
    <property type="entry name" value="Rhodopsin 7-helix transmembrane proteins"/>
    <property type="match status" value="1"/>
</dbReference>
<evidence type="ECO:0000256" key="1">
    <source>
        <dbReference type="ARBA" id="ARBA00004651"/>
    </source>
</evidence>
<dbReference type="GO" id="GO:0005886">
    <property type="term" value="C:plasma membrane"/>
    <property type="evidence" value="ECO:0007669"/>
    <property type="project" value="UniProtKB-SubCell"/>
</dbReference>
<evidence type="ECO:0000256" key="11">
    <source>
        <dbReference type="SAM" id="MobiDB-lite"/>
    </source>
</evidence>
<dbReference type="InterPro" id="IPR017452">
    <property type="entry name" value="GPCR_Rhodpsn_7TM"/>
</dbReference>
<evidence type="ECO:0000256" key="5">
    <source>
        <dbReference type="ARBA" id="ARBA00022989"/>
    </source>
</evidence>
<dbReference type="Pfam" id="PF00001">
    <property type="entry name" value="7tm_1"/>
    <property type="match status" value="1"/>
</dbReference>
<dbReference type="GO" id="GO:0045202">
    <property type="term" value="C:synapse"/>
    <property type="evidence" value="ECO:0007669"/>
    <property type="project" value="GOC"/>
</dbReference>
<dbReference type="SUPFAM" id="SSF81321">
    <property type="entry name" value="Family A G protein-coupled receptor-like"/>
    <property type="match status" value="1"/>
</dbReference>
<organism evidence="14">
    <name type="scientific">Spodoptera frugiperda</name>
    <name type="common">Fall armyworm</name>
    <dbReference type="NCBI Taxonomy" id="7108"/>
    <lineage>
        <taxon>Eukaryota</taxon>
        <taxon>Metazoa</taxon>
        <taxon>Ecdysozoa</taxon>
        <taxon>Arthropoda</taxon>
        <taxon>Hexapoda</taxon>
        <taxon>Insecta</taxon>
        <taxon>Pterygota</taxon>
        <taxon>Neoptera</taxon>
        <taxon>Endopterygota</taxon>
        <taxon>Lepidoptera</taxon>
        <taxon>Glossata</taxon>
        <taxon>Ditrysia</taxon>
        <taxon>Noctuoidea</taxon>
        <taxon>Noctuidae</taxon>
        <taxon>Amphipyrinae</taxon>
        <taxon>Spodoptera</taxon>
    </lineage>
</organism>
<protein>
    <submittedName>
        <fullName evidence="14">SFRICE_017075</fullName>
    </submittedName>
</protein>
<keyword evidence="10" id="KW-0807">Transducer</keyword>
<feature type="compositionally biased region" description="Basic and acidic residues" evidence="11">
    <location>
        <begin position="7"/>
        <end position="18"/>
    </location>
</feature>
<dbReference type="InterPro" id="IPR000276">
    <property type="entry name" value="GPCR_Rhodpsn"/>
</dbReference>
<keyword evidence="6" id="KW-0297">G-protein coupled receptor</keyword>
<evidence type="ECO:0000256" key="7">
    <source>
        <dbReference type="ARBA" id="ARBA00023136"/>
    </source>
</evidence>
<feature type="compositionally biased region" description="Polar residues" evidence="11">
    <location>
        <begin position="235"/>
        <end position="255"/>
    </location>
</feature>
<evidence type="ECO:0000256" key="3">
    <source>
        <dbReference type="ARBA" id="ARBA00022475"/>
    </source>
</evidence>
<dbReference type="GO" id="GO:0001591">
    <property type="term" value="F:dopamine neurotransmitter receptor activity, coupled via Gi/Go"/>
    <property type="evidence" value="ECO:0007669"/>
    <property type="project" value="TreeGrafter"/>
</dbReference>
<dbReference type="PANTHER" id="PTHR24248">
    <property type="entry name" value="ADRENERGIC RECEPTOR-RELATED G-PROTEIN COUPLED RECEPTOR"/>
    <property type="match status" value="1"/>
</dbReference>
<evidence type="ECO:0000256" key="6">
    <source>
        <dbReference type="ARBA" id="ARBA00023040"/>
    </source>
</evidence>
<evidence type="ECO:0000256" key="4">
    <source>
        <dbReference type="ARBA" id="ARBA00022692"/>
    </source>
</evidence>
<sequence>MVQAGKLTDRLPDGKHQADDDDDDDAAHGHPKHQRRYRCVAGLLGVRNLRTVGESGIGKIGKDTPNWASGNLTHTTQAYIAVTQPIKYAKHKSNARVWSMIGVAWLVSGAIGSPIVLGLNNTADRRTGDCLFNNKDYVIYSSLGSFYIPCIIMMFLYYNIFKAIRQRAKKQRIAKKTSAAISSAVSSGTAAVVIENVAQTHRLDGCMNDAPTNTASGSNEDEDDDNKRADGSPDGKQSSPLVETSNARGVTSTLPTFWGLGN</sequence>
<feature type="region of interest" description="Disordered" evidence="11">
    <location>
        <begin position="204"/>
        <end position="262"/>
    </location>
</feature>
<evidence type="ECO:0000313" key="14">
    <source>
        <dbReference type="EMBL" id="SOQ49182.1"/>
    </source>
</evidence>
<gene>
    <name evidence="14" type="ORF">SFRICE_017075</name>
</gene>
<keyword evidence="3" id="KW-1003">Cell membrane</keyword>
<reference evidence="14" key="1">
    <citation type="submission" date="2016-07" db="EMBL/GenBank/DDBJ databases">
        <authorList>
            <person name="Bretaudeau A."/>
        </authorList>
    </citation>
    <scope>NUCLEOTIDE SEQUENCE</scope>
    <source>
        <strain evidence="14">Rice</strain>
        <tissue evidence="14">Whole body</tissue>
    </source>
</reference>
<dbReference type="PANTHER" id="PTHR24248:SF125">
    <property type="entry name" value="DOPAMINE D2-LIKE RECEPTOR"/>
    <property type="match status" value="1"/>
</dbReference>
<name>A0A2H1W8K7_SPOFR</name>
<feature type="transmembrane region" description="Helical" evidence="12">
    <location>
        <begin position="97"/>
        <end position="117"/>
    </location>
</feature>
<comment type="subcellular location">
    <subcellularLocation>
        <location evidence="1">Cell membrane</location>
        <topology evidence="1">Multi-pass membrane protein</topology>
    </subcellularLocation>
</comment>
<feature type="domain" description="G-protein coupled receptors family 1 profile" evidence="13">
    <location>
        <begin position="79"/>
        <end position="185"/>
    </location>
</feature>
<evidence type="ECO:0000256" key="2">
    <source>
        <dbReference type="ARBA" id="ARBA00010663"/>
    </source>
</evidence>
<dbReference type="PROSITE" id="PS50262">
    <property type="entry name" value="G_PROTEIN_RECEP_F1_2"/>
    <property type="match status" value="1"/>
</dbReference>